<feature type="compositionally biased region" description="Basic and acidic residues" evidence="3">
    <location>
        <begin position="248"/>
        <end position="259"/>
    </location>
</feature>
<evidence type="ECO:0000256" key="1">
    <source>
        <dbReference type="ARBA" id="ARBA00010807"/>
    </source>
</evidence>
<feature type="compositionally biased region" description="Basic residues" evidence="3">
    <location>
        <begin position="386"/>
        <end position="402"/>
    </location>
</feature>
<dbReference type="AlphaFoldDB" id="A0A6P7P6S3"/>
<dbReference type="GO" id="GO:0090090">
    <property type="term" value="P:negative regulation of canonical Wnt signaling pathway"/>
    <property type="evidence" value="ECO:0007669"/>
    <property type="project" value="TreeGrafter"/>
</dbReference>
<dbReference type="RefSeq" id="XP_029027991.1">
    <property type="nucleotide sequence ID" value="XM_029172158.3"/>
</dbReference>
<evidence type="ECO:0000313" key="4">
    <source>
        <dbReference type="Proteomes" id="UP000515150"/>
    </source>
</evidence>
<protein>
    <submittedName>
        <fullName evidence="5">Dapper homolog 3</fullName>
    </submittedName>
</protein>
<dbReference type="InParanoid" id="A0A6P7P6S3"/>
<dbReference type="PANTHER" id="PTHR15919:SF1">
    <property type="entry name" value="DAPPER HOMOLOG 3"/>
    <property type="match status" value="1"/>
</dbReference>
<evidence type="ECO:0000313" key="5">
    <source>
        <dbReference type="RefSeq" id="XP_029027991.1"/>
    </source>
</evidence>
<feature type="compositionally biased region" description="Low complexity" evidence="3">
    <location>
        <begin position="164"/>
        <end position="176"/>
    </location>
</feature>
<dbReference type="Pfam" id="PF15268">
    <property type="entry name" value="Dapper"/>
    <property type="match status" value="2"/>
</dbReference>
<dbReference type="KEGG" id="bspl:114868503"/>
<reference evidence="5" key="1">
    <citation type="submission" date="2025-08" db="UniProtKB">
        <authorList>
            <consortium name="RefSeq"/>
        </authorList>
    </citation>
    <scope>IDENTIFICATION</scope>
</reference>
<dbReference type="FunCoup" id="A0A6P7P6S3">
    <property type="interactions" value="8"/>
</dbReference>
<feature type="region of interest" description="Disordered" evidence="3">
    <location>
        <begin position="523"/>
        <end position="589"/>
    </location>
</feature>
<dbReference type="GeneID" id="114868503"/>
<feature type="region of interest" description="Disordered" evidence="3">
    <location>
        <begin position="210"/>
        <end position="259"/>
    </location>
</feature>
<comment type="similarity">
    <text evidence="1">Belongs to the dapper family.</text>
</comment>
<evidence type="ECO:0000256" key="3">
    <source>
        <dbReference type="SAM" id="MobiDB-lite"/>
    </source>
</evidence>
<feature type="compositionally biased region" description="Basic and acidic residues" evidence="3">
    <location>
        <begin position="420"/>
        <end position="437"/>
    </location>
</feature>
<proteinExistence type="inferred from homology"/>
<feature type="compositionally biased region" description="Low complexity" evidence="3">
    <location>
        <begin position="523"/>
        <end position="581"/>
    </location>
</feature>
<dbReference type="GO" id="GO:0005737">
    <property type="term" value="C:cytoplasm"/>
    <property type="evidence" value="ECO:0007669"/>
    <property type="project" value="TreeGrafter"/>
</dbReference>
<name>A0A6P7P6S3_BETSP</name>
<feature type="compositionally biased region" description="Low complexity" evidence="3">
    <location>
        <begin position="403"/>
        <end position="413"/>
    </location>
</feature>
<dbReference type="InterPro" id="IPR024843">
    <property type="entry name" value="Dapper"/>
</dbReference>
<dbReference type="PANTHER" id="PTHR15919">
    <property type="entry name" value="DAPPER-RELATED"/>
    <property type="match status" value="1"/>
</dbReference>
<organism evidence="4 5">
    <name type="scientific">Betta splendens</name>
    <name type="common">Siamese fighting fish</name>
    <dbReference type="NCBI Taxonomy" id="158456"/>
    <lineage>
        <taxon>Eukaryota</taxon>
        <taxon>Metazoa</taxon>
        <taxon>Chordata</taxon>
        <taxon>Craniata</taxon>
        <taxon>Vertebrata</taxon>
        <taxon>Euteleostomi</taxon>
        <taxon>Actinopterygii</taxon>
        <taxon>Neopterygii</taxon>
        <taxon>Teleostei</taxon>
        <taxon>Neoteleostei</taxon>
        <taxon>Acanthomorphata</taxon>
        <taxon>Anabantaria</taxon>
        <taxon>Anabantiformes</taxon>
        <taxon>Anabantoidei</taxon>
        <taxon>Osphronemidae</taxon>
        <taxon>Betta</taxon>
    </lineage>
</organism>
<feature type="compositionally biased region" description="Low complexity" evidence="3">
    <location>
        <begin position="438"/>
        <end position="447"/>
    </location>
</feature>
<keyword evidence="2" id="KW-0175">Coiled coil</keyword>
<evidence type="ECO:0000256" key="2">
    <source>
        <dbReference type="ARBA" id="ARBA00023054"/>
    </source>
</evidence>
<feature type="region of interest" description="Disordered" evidence="3">
    <location>
        <begin position="356"/>
        <end position="510"/>
    </location>
</feature>
<dbReference type="OrthoDB" id="9886203at2759"/>
<feature type="region of interest" description="Disordered" evidence="3">
    <location>
        <begin position="100"/>
        <end position="179"/>
    </location>
</feature>
<keyword evidence="4" id="KW-1185">Reference proteome</keyword>
<gene>
    <name evidence="5" type="primary">LOC114868503</name>
</gene>
<dbReference type="Proteomes" id="UP000515150">
    <property type="component" value="Chromosome 13"/>
</dbReference>
<sequence>MHRAFSFPVTAERSRTKERLEASLAGLCELELRKQRQECLVLGALVLGDPSRGEPACFSSWGQDNLTLRRQLSALQSSPWGLTQMLEEQVEELRIDAGDAGSGFYESTEGQSPTGRPPAEPLEATSSSTRGDHRPEAANELLVPNGDADAPALPRSFSAPHPPLEGIAEEAPGPEAWQWEPADGRLSEEDYQQALRVESYILHVVQRHTVSPRPCQPRTTLSPDPPYAAASGHASLHRRTPSLSAEQRPPDSHPQPHVDLLAHPESQTWGCDPQEGEAPSLDDDCYLALPYPQSRPHSLAGRLPSPLPSLNPNCGSGSLDLFCEPASPQHLYAPPPIHHKHSLVSAQYIPGQACHAPVRSPRHYNPEEPKAAHAFIPPDPPSSKSRTSRKSHNERHRSKKSSSKTNRSQSENSLLGQRGPPERRYSTTERHQAREDAAQNQGQPAGPKAGGGSHGGGRRWCSNLELSQDEGDTQTGPAPRQPPRKARHAPACPQNHHHQQQQQHGQRWPSDLQQRAPLYQGEEGYGAAAPAESESSMSEVYSPASSSLSSDSDESGGLVWPQQLPPRLAAASSAASPSPQANAPPQPKAFVKIKASHALKKKILRFRSGSLKVMTTV</sequence>
<accession>A0A6P7P6S3</accession>